<dbReference type="InterPro" id="IPR036052">
    <property type="entry name" value="TrpB-like_PALP_sf"/>
</dbReference>
<proteinExistence type="predicted"/>
<evidence type="ECO:0000313" key="1">
    <source>
        <dbReference type="EMBL" id="MFD2416872.1"/>
    </source>
</evidence>
<name>A0ABW5FSW9_9PSEU</name>
<sequence length="47" mass="5620">MTTNWTIDHDYAFGGYAKRTPELDGFLHDFEERHTIVLDRTYQSDQK</sequence>
<gene>
    <name evidence="1" type="ORF">ACFSXZ_11115</name>
</gene>
<reference evidence="2" key="1">
    <citation type="journal article" date="2019" name="Int. J. Syst. Evol. Microbiol.">
        <title>The Global Catalogue of Microorganisms (GCM) 10K type strain sequencing project: providing services to taxonomists for standard genome sequencing and annotation.</title>
        <authorList>
            <consortium name="The Broad Institute Genomics Platform"/>
            <consortium name="The Broad Institute Genome Sequencing Center for Infectious Disease"/>
            <person name="Wu L."/>
            <person name="Ma J."/>
        </authorList>
    </citation>
    <scope>NUCLEOTIDE SEQUENCE [LARGE SCALE GENOMIC DNA]</scope>
    <source>
        <strain evidence="2">CGMCC 4.7645</strain>
    </source>
</reference>
<organism evidence="1 2">
    <name type="scientific">Amycolatopsis pigmentata</name>
    <dbReference type="NCBI Taxonomy" id="450801"/>
    <lineage>
        <taxon>Bacteria</taxon>
        <taxon>Bacillati</taxon>
        <taxon>Actinomycetota</taxon>
        <taxon>Actinomycetes</taxon>
        <taxon>Pseudonocardiales</taxon>
        <taxon>Pseudonocardiaceae</taxon>
        <taxon>Amycolatopsis</taxon>
    </lineage>
</organism>
<dbReference type="Gene3D" id="3.40.50.1100">
    <property type="match status" value="1"/>
</dbReference>
<comment type="caution">
    <text evidence="1">The sequence shown here is derived from an EMBL/GenBank/DDBJ whole genome shotgun (WGS) entry which is preliminary data.</text>
</comment>
<evidence type="ECO:0000313" key="2">
    <source>
        <dbReference type="Proteomes" id="UP001597417"/>
    </source>
</evidence>
<dbReference type="Proteomes" id="UP001597417">
    <property type="component" value="Unassembled WGS sequence"/>
</dbReference>
<keyword evidence="2" id="KW-1185">Reference proteome</keyword>
<dbReference type="EMBL" id="JBHUKR010000006">
    <property type="protein sequence ID" value="MFD2416872.1"/>
    <property type="molecule type" value="Genomic_DNA"/>
</dbReference>
<dbReference type="RefSeq" id="WP_378264058.1">
    <property type="nucleotide sequence ID" value="NZ_JBHUKR010000006.1"/>
</dbReference>
<accession>A0ABW5FSW9</accession>
<protein>
    <submittedName>
        <fullName evidence="1">Uncharacterized protein</fullName>
    </submittedName>
</protein>